<dbReference type="Gene3D" id="3.30.1120.10">
    <property type="match status" value="1"/>
</dbReference>
<proteinExistence type="inferred from homology"/>
<dbReference type="InterPro" id="IPR000917">
    <property type="entry name" value="Sulfatase_N"/>
</dbReference>
<evidence type="ECO:0000256" key="6">
    <source>
        <dbReference type="ARBA" id="ARBA00023180"/>
    </source>
</evidence>
<feature type="signal peptide" evidence="8">
    <location>
        <begin position="1"/>
        <end position="19"/>
    </location>
</feature>
<dbReference type="Gene3D" id="3.40.720.10">
    <property type="entry name" value="Alkaline Phosphatase, subunit A"/>
    <property type="match status" value="1"/>
</dbReference>
<evidence type="ECO:0000256" key="3">
    <source>
        <dbReference type="ARBA" id="ARBA00022723"/>
    </source>
</evidence>
<dbReference type="GO" id="GO:0008484">
    <property type="term" value="F:sulfuric ester hydrolase activity"/>
    <property type="evidence" value="ECO:0007669"/>
    <property type="project" value="InterPro"/>
</dbReference>
<dbReference type="SUPFAM" id="SSF53649">
    <property type="entry name" value="Alkaline phosphatase-like"/>
    <property type="match status" value="1"/>
</dbReference>
<accession>A0A9N9MJ97</accession>
<keyword evidence="8" id="KW-0732">Signal</keyword>
<dbReference type="EMBL" id="OU892288">
    <property type="protein sequence ID" value="CAG9762955.1"/>
    <property type="molecule type" value="Genomic_DNA"/>
</dbReference>
<evidence type="ECO:0000256" key="5">
    <source>
        <dbReference type="ARBA" id="ARBA00022837"/>
    </source>
</evidence>
<dbReference type="PANTHER" id="PTHR10342:SF264">
    <property type="entry name" value="MIP05773P-RELATED"/>
    <property type="match status" value="1"/>
</dbReference>
<organism evidence="10 11">
    <name type="scientific">Ceutorhynchus assimilis</name>
    <name type="common">cabbage seed weevil</name>
    <dbReference type="NCBI Taxonomy" id="467358"/>
    <lineage>
        <taxon>Eukaryota</taxon>
        <taxon>Metazoa</taxon>
        <taxon>Ecdysozoa</taxon>
        <taxon>Arthropoda</taxon>
        <taxon>Hexapoda</taxon>
        <taxon>Insecta</taxon>
        <taxon>Pterygota</taxon>
        <taxon>Neoptera</taxon>
        <taxon>Endopterygota</taxon>
        <taxon>Coleoptera</taxon>
        <taxon>Polyphaga</taxon>
        <taxon>Cucujiformia</taxon>
        <taxon>Curculionidae</taxon>
        <taxon>Ceutorhynchinae</taxon>
        <taxon>Ceutorhynchus</taxon>
    </lineage>
</organism>
<evidence type="ECO:0000259" key="9">
    <source>
        <dbReference type="Pfam" id="PF00884"/>
    </source>
</evidence>
<dbReference type="OrthoDB" id="103349at2759"/>
<dbReference type="CDD" id="cd16029">
    <property type="entry name" value="4-S"/>
    <property type="match status" value="1"/>
</dbReference>
<reference evidence="10" key="1">
    <citation type="submission" date="2022-01" db="EMBL/GenBank/DDBJ databases">
        <authorList>
            <person name="King R."/>
        </authorList>
    </citation>
    <scope>NUCLEOTIDE SEQUENCE</scope>
</reference>
<keyword evidence="5" id="KW-0106">Calcium</keyword>
<feature type="chain" id="PRO_5040189199" description="Sulfatase N-terminal domain-containing protein" evidence="8">
    <location>
        <begin position="20"/>
        <end position="604"/>
    </location>
</feature>
<evidence type="ECO:0000256" key="7">
    <source>
        <dbReference type="SAM" id="Phobius"/>
    </source>
</evidence>
<evidence type="ECO:0000256" key="4">
    <source>
        <dbReference type="ARBA" id="ARBA00022801"/>
    </source>
</evidence>
<keyword evidence="7" id="KW-0812">Transmembrane</keyword>
<evidence type="ECO:0000313" key="11">
    <source>
        <dbReference type="Proteomes" id="UP001152799"/>
    </source>
</evidence>
<keyword evidence="11" id="KW-1185">Reference proteome</keyword>
<keyword evidence="7" id="KW-1133">Transmembrane helix</keyword>
<evidence type="ECO:0000256" key="2">
    <source>
        <dbReference type="ARBA" id="ARBA00008779"/>
    </source>
</evidence>
<evidence type="ECO:0000256" key="8">
    <source>
        <dbReference type="SAM" id="SignalP"/>
    </source>
</evidence>
<evidence type="ECO:0000256" key="1">
    <source>
        <dbReference type="ARBA" id="ARBA00001913"/>
    </source>
</evidence>
<comment type="similarity">
    <text evidence="2">Belongs to the sulfatase family.</text>
</comment>
<keyword evidence="3" id="KW-0479">Metal-binding</keyword>
<keyword evidence="4" id="KW-0378">Hydrolase</keyword>
<dbReference type="PROSITE" id="PS00149">
    <property type="entry name" value="SULFATASE_2"/>
    <property type="match status" value="1"/>
</dbReference>
<sequence>MTIIYLLALLLIFSNGINGINGNRKKPNIIMILADDLGFNDVSFHGSDEIATPNIDALAYNGVILNNHYTQAMCTPSRAALLTGKYPIRLGMQHLVILEPEPSGLPLNETLLPQYLKKQGYVTRAVGKWHLGFFKNEYTPVYRGFDSHYGYYQGFIDYYDHINKASQTGEYGYDFHRNLTVDWDAKGKYTTTLLTEEAVKLIEQHNTENPMFLYLSHLAPHAGNDWNPLEAPDEEIAKFAHIRDPERRIYAAIVSLLDKSVGEVVKALRNRDMLENSIIVFISDNGAPTDGQHANHGSNYPLRGIKQTVFEGAHRNVAVMWSPLIKNLKRVSNNLMHITDWLPTLISAAGLDTKLPSNLDGLDQWKSISEGQESPRSEILYNIDEVFNFGAYRQGIWKYLYGTTFNGEHDQWYGSIGKDPTYKYNLDKVLESPVAVALTALATYKQIQDKNNLTVLNTIDIQRLRSEATITCNKSKIIKCQPQIKPCLFNLADDPCEMLNLASQRPFILKNLQLEIEKFKKSARTPINKPRDINADPAKHNGTWIPWQSIPENYGKKELSKMGLFAGMGFVVVLIGLVVLGLNKLKLSRVYEPAPRKNEEIESS</sequence>
<dbReference type="InterPro" id="IPR017850">
    <property type="entry name" value="Alkaline_phosphatase_core_sf"/>
</dbReference>
<dbReference type="PANTHER" id="PTHR10342">
    <property type="entry name" value="ARYLSULFATASE"/>
    <property type="match status" value="1"/>
</dbReference>
<keyword evidence="6" id="KW-0325">Glycoprotein</keyword>
<feature type="transmembrane region" description="Helical" evidence="7">
    <location>
        <begin position="562"/>
        <end position="582"/>
    </location>
</feature>
<feature type="domain" description="Sulfatase N-terminal" evidence="9">
    <location>
        <begin position="27"/>
        <end position="350"/>
    </location>
</feature>
<dbReference type="AlphaFoldDB" id="A0A9N9MJ97"/>
<evidence type="ECO:0000313" key="10">
    <source>
        <dbReference type="EMBL" id="CAG9762955.1"/>
    </source>
</evidence>
<dbReference type="InterPro" id="IPR024607">
    <property type="entry name" value="Sulfatase_CS"/>
</dbReference>
<comment type="cofactor">
    <cofactor evidence="1">
        <name>Ca(2+)</name>
        <dbReference type="ChEBI" id="CHEBI:29108"/>
    </cofactor>
</comment>
<dbReference type="Pfam" id="PF00884">
    <property type="entry name" value="Sulfatase"/>
    <property type="match status" value="1"/>
</dbReference>
<dbReference type="InterPro" id="IPR047115">
    <property type="entry name" value="ARSB"/>
</dbReference>
<dbReference type="Proteomes" id="UP001152799">
    <property type="component" value="Chromosome 12"/>
</dbReference>
<dbReference type="PROSITE" id="PS00523">
    <property type="entry name" value="SULFATASE_1"/>
    <property type="match status" value="1"/>
</dbReference>
<protein>
    <recommendedName>
        <fullName evidence="9">Sulfatase N-terminal domain-containing protein</fullName>
    </recommendedName>
</protein>
<name>A0A9N9MJ97_9CUCU</name>
<gene>
    <name evidence="10" type="ORF">CEUTPL_LOCUS3626</name>
</gene>
<keyword evidence="7" id="KW-0472">Membrane</keyword>
<dbReference type="GO" id="GO:0046872">
    <property type="term" value="F:metal ion binding"/>
    <property type="evidence" value="ECO:0007669"/>
    <property type="project" value="UniProtKB-KW"/>
</dbReference>